<feature type="chain" id="PRO_5047257131" evidence="3">
    <location>
        <begin position="21"/>
        <end position="2105"/>
    </location>
</feature>
<comment type="similarity">
    <text evidence="1">Belongs to the protease inhibitor I39 (alpha-2-macroglobulin) family. Bacterial alpha-2-macroglobulin subfamily.</text>
</comment>
<dbReference type="PANTHER" id="PTHR40094:SF1">
    <property type="entry name" value="UBIQUITIN DOMAIN-CONTAINING PROTEIN"/>
    <property type="match status" value="1"/>
</dbReference>
<evidence type="ECO:0000256" key="3">
    <source>
        <dbReference type="SAM" id="SignalP"/>
    </source>
</evidence>
<protein>
    <submittedName>
        <fullName evidence="6">MG2 domain-containing protein</fullName>
    </submittedName>
</protein>
<accession>A0ABT9B8D4</accession>
<keyword evidence="3" id="KW-0732">Signal</keyword>
<reference evidence="6" key="1">
    <citation type="submission" date="2023-07" db="EMBL/GenBank/DDBJ databases">
        <authorList>
            <person name="Kim M.K."/>
        </authorList>
    </citation>
    <scope>NUCLEOTIDE SEQUENCE</scope>
    <source>
        <strain evidence="6">ASUV-10-1</strain>
    </source>
</reference>
<dbReference type="InterPro" id="IPR047565">
    <property type="entry name" value="Alpha-macroglob_thiol-ester_cl"/>
</dbReference>
<sequence>MRYILFALLLVLMTFSNDSAAPAPPPGPFGPRWKKIDTLLAKDQTATAAPLVEALYQDAKKQNNAPAYVRALLYKIRLLQRKEEDADEKAISLLEKDLQTANFPARPILHSLLAELYTNYLNQNRYRLYQRTAGTKPRPDDGNTTADGGTGLATWDLGRLGATIVRHYYQSVEDEPQRQLKTTLAELGDLATGGDAEGRALRPSLYDLLAHRAIQGLQNQELYVTRPEQQFLLTEPKVFGTAAEFAALRLLAPEVDSLNGQLHTLHLLQRLTASRQQLAPQNVAALADVDLQRLDYLHGITPGTDLAELYVPALVRMAETYKTLPISTEFTARRVQALHEAGENVAAVALAKEAEKAYPKSRGAQRARSIREEIERPELDFSAADIVTPGQPWRLDATALNLSSLHAWAYRITMQEWEAFGRYDSRQRTFAERYARALKNKPVANWAVPVPAHPLDYKTQKISAAGTALPAGYYLVVLSNQADKPLEQRPGAATSYAVLGASELSAVHRREADTGAPQLLVLHRQSGAPLAGVSARASYQYYDRKKQDYVSRPSDILKTNPGGEVQLPAPASTNDNREQLQAVRIWRGTDTLLVAGVNGYYYPGRPGLEPTQRRTFMFTDRAIYRPGQTLYFKGVLAQHVNEKSTLLTGQPVSVRLQDVNGQTVQTLTFTTSEFGSFHGSLVLPTSLLNGEMSLQTDDGSVSFAVEDYKRPTFAVTFEPVTGTPALGQPLTLRGQAKAYAGQATDGATVSYRVTRRELMLYFGYGGRFVPGGGGAGSQEIAHGTTQTDAEGRFTITFTPPVVPKTGKRRWESTYIFEITADVTDAAGETRTGTQSLTIGKDLISLRLEGPDKADKQALEAFKLFSTNATGEPTPATGTLRLLERSYRPLPPGVPGPVPENEENEARPRLVQELPFDTKNGPALPNLQAALAGLPTGRYQLKARVAGQDSAQAQLDFVLYDSKASQIPYATPDWVLVPADSVRPGQPATLLLGSSETDARVLLEVERGGQLLQKEWLTLTAGQQQRLEVASGPATARGPLYIHTTQVRDNHLYHHTATVQVAEPPQPLKLSINTFRDKLQPGQKETWRVTIHQADGKPADAELLATLYDQSLDVFRQHGLMGLDFGGSYYPSRFEWAGNFGELDGQSLFSPPYSGVSELEYPMLNNWLGGGNIIHGKLLSRSKRSLGYSNAVVVQDSNADMAMMAAPAPAMAAAPSGMALKEVAIAGNATPPPPPPAPPKADLSGIVARSDFRETALWQPALRTDKNGDVVLEFQMPEAVTRWQLLTLAHDKNLRTGRLARQLVTQKQIQITPNAPRFFRQGDSFTFQAKFSNLTDAAVSGTAQLFLLDAATGQDITSQLLKGNAQQAVAANGQQSAAVSWEIALPGDFAPAAVTYRVVAQTDGGTSADPKGTKKEQRRAKKHLGAPNKDLEGAKTTLGGPTSDLKAPITTLTGAKTTLGGSYSDLGGTNTTFTDGEENTLPVLPNRILVTESLPLPIVGPATRDFDLTKLSSTSSPTRRNQSLTLEMTSNPAWYAVQSLPYLMEYPYECSEQVFSRLYANLLAAQILKSNPRFKTVLVEWNRQAQNGTAAQKNALESKLAQNQELKNLLLQETPWVRDAQGETERLARLSTLFDEVRLRAETTAALAKLQRMQLGSGAFPWFEKMPDDRYITQLIVAGFGKLKKLGAFDAEQDDVARNILQDAQRYLDNALARDYAELRKIKGIKLAEQHIGDLHIQALYARSFWTAPIPASAKPAYDYYRGQAATYWPAQTRYLQAQTALLLFRANANQRSASAKAPAAQDILRALSENALHSPELGMYWKEVRGGYYWREAPTETQATLIEAFHEVKADQKSVDEMKLWLLKQKQTHSWESTRATADACYALLLRGSDWLTPSQPLQITVGGETVRPEAAQAGTGYFKTTWAAAEIKPAQGKVRVQKTDAGVAWGALYWQYFEDLDKITPAATPLSLTRELYRETRTAAGPQLEKLTATSPLKVGDALVVRLVLRTDRELEYVHLKDQRAAGLEPIAQTSGYRYQNGLGYYESPRDAATNFFLSAVPRGTHVFEYRLRASQAGDFSGGLSQVQCLYAPEFGSHSAGGRLTIGR</sequence>
<dbReference type="InterPro" id="IPR041246">
    <property type="entry name" value="Bact_MG10"/>
</dbReference>
<dbReference type="Proteomes" id="UP001176429">
    <property type="component" value="Unassembled WGS sequence"/>
</dbReference>
<dbReference type="InterPro" id="IPR001599">
    <property type="entry name" value="Macroglobln_a2"/>
</dbReference>
<dbReference type="PANTHER" id="PTHR40094">
    <property type="entry name" value="ALPHA-2-MACROGLOBULIN HOMOLOG"/>
    <property type="match status" value="1"/>
</dbReference>
<dbReference type="InterPro" id="IPR008930">
    <property type="entry name" value="Terpenoid_cyclase/PrenylTrfase"/>
</dbReference>
<feature type="region of interest" description="Disordered" evidence="2">
    <location>
        <begin position="553"/>
        <end position="574"/>
    </location>
</feature>
<dbReference type="Pfam" id="PF01835">
    <property type="entry name" value="MG2"/>
    <property type="match status" value="1"/>
</dbReference>
<evidence type="ECO:0000259" key="4">
    <source>
        <dbReference type="SMART" id="SM01359"/>
    </source>
</evidence>
<evidence type="ECO:0000313" key="7">
    <source>
        <dbReference type="Proteomes" id="UP001176429"/>
    </source>
</evidence>
<dbReference type="Gene3D" id="1.50.10.20">
    <property type="match status" value="1"/>
</dbReference>
<name>A0ABT9B8D4_9BACT</name>
<dbReference type="SMART" id="SM01359">
    <property type="entry name" value="A2M_N_2"/>
    <property type="match status" value="1"/>
</dbReference>
<organism evidence="6 7">
    <name type="scientific">Hymenobacter aranciens</name>
    <dbReference type="NCBI Taxonomy" id="3063996"/>
    <lineage>
        <taxon>Bacteria</taxon>
        <taxon>Pseudomonadati</taxon>
        <taxon>Bacteroidota</taxon>
        <taxon>Cytophagia</taxon>
        <taxon>Cytophagales</taxon>
        <taxon>Hymenobacteraceae</taxon>
        <taxon>Hymenobacter</taxon>
    </lineage>
</organism>
<gene>
    <name evidence="6" type="ORF">Q5H93_07325</name>
</gene>
<feature type="region of interest" description="Disordered" evidence="2">
    <location>
        <begin position="1402"/>
        <end position="1444"/>
    </location>
</feature>
<evidence type="ECO:0000256" key="2">
    <source>
        <dbReference type="SAM" id="MobiDB-lite"/>
    </source>
</evidence>
<dbReference type="SMART" id="SM01419">
    <property type="entry name" value="Thiol-ester_cl"/>
    <property type="match status" value="1"/>
</dbReference>
<dbReference type="SMART" id="SM01360">
    <property type="entry name" value="A2M"/>
    <property type="match status" value="1"/>
</dbReference>
<feature type="domain" description="Alpha-2-macroglobulin bait region" evidence="4">
    <location>
        <begin position="974"/>
        <end position="1114"/>
    </location>
</feature>
<dbReference type="InterPro" id="IPR051802">
    <property type="entry name" value="YfhM-like"/>
</dbReference>
<keyword evidence="7" id="KW-1185">Reference proteome</keyword>
<dbReference type="SUPFAM" id="SSF48239">
    <property type="entry name" value="Terpenoid cyclases/Protein prenyltransferases"/>
    <property type="match status" value="1"/>
</dbReference>
<feature type="signal peptide" evidence="3">
    <location>
        <begin position="1"/>
        <end position="20"/>
    </location>
</feature>
<dbReference type="RefSeq" id="WP_305005853.1">
    <property type="nucleotide sequence ID" value="NZ_JAUQSY010000004.1"/>
</dbReference>
<proteinExistence type="inferred from homology"/>
<comment type="caution">
    <text evidence="6">The sequence shown here is derived from an EMBL/GenBank/DDBJ whole genome shotgun (WGS) entry which is preliminary data.</text>
</comment>
<dbReference type="Pfam" id="PF17973">
    <property type="entry name" value="bMG10"/>
    <property type="match status" value="1"/>
</dbReference>
<feature type="domain" description="Alpha-2-macroglobulin" evidence="5">
    <location>
        <begin position="1254"/>
        <end position="1344"/>
    </location>
</feature>
<evidence type="ECO:0000256" key="1">
    <source>
        <dbReference type="ARBA" id="ARBA00010556"/>
    </source>
</evidence>
<dbReference type="InterPro" id="IPR002890">
    <property type="entry name" value="MG2"/>
</dbReference>
<dbReference type="Pfam" id="PF00207">
    <property type="entry name" value="A2M"/>
    <property type="match status" value="1"/>
</dbReference>
<dbReference type="Gene3D" id="2.60.40.1930">
    <property type="match status" value="1"/>
</dbReference>
<evidence type="ECO:0000259" key="5">
    <source>
        <dbReference type="SMART" id="SM01360"/>
    </source>
</evidence>
<dbReference type="InterPro" id="IPR011625">
    <property type="entry name" value="A2M_N_BRD"/>
</dbReference>
<evidence type="ECO:0000313" key="6">
    <source>
        <dbReference type="EMBL" id="MDO7874537.1"/>
    </source>
</evidence>
<dbReference type="EMBL" id="JAUQSY010000004">
    <property type="protein sequence ID" value="MDO7874537.1"/>
    <property type="molecule type" value="Genomic_DNA"/>
</dbReference>